<protein>
    <submittedName>
        <fullName evidence="1">Uncharacterized protein</fullName>
    </submittedName>
</protein>
<proteinExistence type="predicted"/>
<evidence type="ECO:0000313" key="1">
    <source>
        <dbReference type="EMBL" id="KKL61390.1"/>
    </source>
</evidence>
<name>A0A0F9FVM2_9ZZZZ</name>
<accession>A0A0F9FVM2</accession>
<reference evidence="1" key="1">
    <citation type="journal article" date="2015" name="Nature">
        <title>Complex archaea that bridge the gap between prokaryotes and eukaryotes.</title>
        <authorList>
            <person name="Spang A."/>
            <person name="Saw J.H."/>
            <person name="Jorgensen S.L."/>
            <person name="Zaremba-Niedzwiedzka K."/>
            <person name="Martijn J."/>
            <person name="Lind A.E."/>
            <person name="van Eijk R."/>
            <person name="Schleper C."/>
            <person name="Guy L."/>
            <person name="Ettema T.J."/>
        </authorList>
    </citation>
    <scope>NUCLEOTIDE SEQUENCE</scope>
</reference>
<feature type="non-terminal residue" evidence="1">
    <location>
        <position position="31"/>
    </location>
</feature>
<dbReference type="AlphaFoldDB" id="A0A0F9FVM2"/>
<comment type="caution">
    <text evidence="1">The sequence shown here is derived from an EMBL/GenBank/DDBJ whole genome shotgun (WGS) entry which is preliminary data.</text>
</comment>
<sequence length="31" mass="3597">MDITGYIRKKTVVKINNQELTFVELNMVDLA</sequence>
<dbReference type="EMBL" id="LAZR01028836">
    <property type="protein sequence ID" value="KKL61390.1"/>
    <property type="molecule type" value="Genomic_DNA"/>
</dbReference>
<gene>
    <name evidence="1" type="ORF">LCGC14_2195830</name>
</gene>
<organism evidence="1">
    <name type="scientific">marine sediment metagenome</name>
    <dbReference type="NCBI Taxonomy" id="412755"/>
    <lineage>
        <taxon>unclassified sequences</taxon>
        <taxon>metagenomes</taxon>
        <taxon>ecological metagenomes</taxon>
    </lineage>
</organism>